<evidence type="ECO:0000313" key="3">
    <source>
        <dbReference type="Proteomes" id="UP000250443"/>
    </source>
</evidence>
<dbReference type="AlphaFoldDB" id="A0A2X2CR79"/>
<organism evidence="2 3">
    <name type="scientific">Pseudomonas luteola</name>
    <dbReference type="NCBI Taxonomy" id="47886"/>
    <lineage>
        <taxon>Bacteria</taxon>
        <taxon>Pseudomonadati</taxon>
        <taxon>Pseudomonadota</taxon>
        <taxon>Gammaproteobacteria</taxon>
        <taxon>Pseudomonadales</taxon>
        <taxon>Pseudomonadaceae</taxon>
        <taxon>Pseudomonas</taxon>
    </lineage>
</organism>
<dbReference type="Gene3D" id="1.10.1220.10">
    <property type="entry name" value="Met repressor-like"/>
    <property type="match status" value="1"/>
</dbReference>
<dbReference type="GO" id="GO:0006355">
    <property type="term" value="P:regulation of DNA-templated transcription"/>
    <property type="evidence" value="ECO:0007669"/>
    <property type="project" value="InterPro"/>
</dbReference>
<dbReference type="InterPro" id="IPR013321">
    <property type="entry name" value="Arc_rbn_hlx_hlx"/>
</dbReference>
<reference evidence="2 3" key="1">
    <citation type="submission" date="2018-06" db="EMBL/GenBank/DDBJ databases">
        <authorList>
            <consortium name="Pathogen Informatics"/>
            <person name="Doyle S."/>
        </authorList>
    </citation>
    <scope>NUCLEOTIDE SEQUENCE [LARGE SCALE GENOMIC DNA]</scope>
    <source>
        <strain evidence="2 3">NCTC11842</strain>
    </source>
</reference>
<protein>
    <submittedName>
        <fullName evidence="2">Arc-like DNA binding domain</fullName>
    </submittedName>
</protein>
<evidence type="ECO:0000313" key="2">
    <source>
        <dbReference type="EMBL" id="SPZ02525.1"/>
    </source>
</evidence>
<gene>
    <name evidence="2" type="ORF">NCTC11842_00648</name>
</gene>
<sequence length="65" mass="7317">MTWRYPLRLPLDMREPLACSAKNAKRSINAEIVYRLQQTEALQGEIAALKAILAELTGPVHEVVK</sequence>
<feature type="domain" description="Arc-like DNA binding" evidence="1">
    <location>
        <begin position="6"/>
        <end position="39"/>
    </location>
</feature>
<dbReference type="SUPFAM" id="SSF47598">
    <property type="entry name" value="Ribbon-helix-helix"/>
    <property type="match status" value="1"/>
</dbReference>
<dbReference type="InterPro" id="IPR005569">
    <property type="entry name" value="Arc_DNA-bd_dom"/>
</dbReference>
<proteinExistence type="predicted"/>
<dbReference type="EMBL" id="UAUF01000007">
    <property type="protein sequence ID" value="SPZ02525.1"/>
    <property type="molecule type" value="Genomic_DNA"/>
</dbReference>
<dbReference type="GO" id="GO:0003677">
    <property type="term" value="F:DNA binding"/>
    <property type="evidence" value="ECO:0007669"/>
    <property type="project" value="InterPro"/>
</dbReference>
<dbReference type="RefSeq" id="WP_112297552.1">
    <property type="nucleotide sequence ID" value="NZ_UAUF01000007.1"/>
</dbReference>
<accession>A0A2X2CR79</accession>
<name>A0A2X2CR79_PSELU</name>
<evidence type="ECO:0000259" key="1">
    <source>
        <dbReference type="Pfam" id="PF03869"/>
    </source>
</evidence>
<dbReference type="Proteomes" id="UP000250443">
    <property type="component" value="Unassembled WGS sequence"/>
</dbReference>
<dbReference type="Pfam" id="PF03869">
    <property type="entry name" value="Arc"/>
    <property type="match status" value="1"/>
</dbReference>
<dbReference type="InterPro" id="IPR010985">
    <property type="entry name" value="Ribbon_hlx_hlx"/>
</dbReference>